<feature type="compositionally biased region" description="Polar residues" evidence="5">
    <location>
        <begin position="1108"/>
        <end position="1117"/>
    </location>
</feature>
<feature type="region of interest" description="Disordered" evidence="5">
    <location>
        <begin position="869"/>
        <end position="901"/>
    </location>
</feature>
<dbReference type="InterPro" id="IPR019383">
    <property type="entry name" value="Golgin_A_7/ERF4"/>
</dbReference>
<feature type="region of interest" description="Disordered" evidence="5">
    <location>
        <begin position="1352"/>
        <end position="1390"/>
    </location>
</feature>
<dbReference type="PANTHER" id="PTHR39469">
    <property type="entry name" value="CHROMOSOME 1, WHOLE GENOME SHOTGUN SEQUENCE"/>
    <property type="match status" value="1"/>
</dbReference>
<dbReference type="PANTHER" id="PTHR39469:SF1">
    <property type="entry name" value="DUF4203 DOMAIN-CONTAINING PROTEIN"/>
    <property type="match status" value="1"/>
</dbReference>
<dbReference type="EMBL" id="CAJVRC010000866">
    <property type="protein sequence ID" value="CAG8899667.1"/>
    <property type="molecule type" value="Genomic_DNA"/>
</dbReference>
<evidence type="ECO:0000256" key="4">
    <source>
        <dbReference type="ARBA" id="ARBA00023136"/>
    </source>
</evidence>
<sequence>MRWPLIFTLVVSLFLLGTLAAPTSVPGRRDIEVVNLEARQEKETDPTTENATEATTATQTDGSKTVTDASTATEATATDATASMTATTHATTNATTTTSAASATSTVPSLDGTTPSSQQQSADSSRPTYSGGLPIKPTITPAWGVGGFILIALGAVLTFIGVRKQWVQIFISTAFLSALGVTVLIIYVMSPPVSNAVQGGYLVAIFFTGAVFGGLSLVFREICEGLGCLLGGFCLSMWLLALKSGGLLTEGGPKAGMIIAFTVGFYSLSFSHYTRPYGLIGCTSFAGATALVLGIDCYSRAGLKEFWLYIWGLNQNAFPLRTDTYPVTRGIRVELAATVIIAVLGVISQIRLWNLIKERRAQEENSRREHTRKIEEEDAEVGRRLEEKNIQERAEWELIYGNGKADGKTTSVSETAVGDSRRGSDGFESSENDKEGEIELKEMPSSDASGSASDGEKNRPGENDARELEAVPEEDSSQQGQPQDVEEEKGAKKEGESEGKMPRPTTPVITHVIGEGNDDSSEHGAEIGSEVGTPRSKRFSGREILNRLSWRNSNGVMTASQSQENLVIHDDASSSVLGVVDDLHEMSIGCRSVIWDADVQDHTEQSQKEIKAELAPEKDSADVAIKSNVDSQAVQHSELRVDTATAQRDAEKVITEETTVSQPVQQVSPVESTVVADSPFENSGVFEVSEKPQWPETPATDLRADIPDASRKAEEVKSTATLEPSPQNDTEGEKAKEVSEDLPPFEKTIKAESVPEPKVMSLPEPKLEPEMKVLRKLDASTVKCIPEQTSRVIHSYRTNEWAKHLADADTPEMEPIEFEPEPEAEDPEEVHETPAFVDVAGLLQTPLTAQPPPIVNRPKFDDMDNQQSAYVSSVPSPDIPQSKTRTGAQGLTKANPTLTRNDSTASVNMLRSASGPLAIQESGLTSMRSTSTPLLTITTPNEPKRSGPSSRWNGPPPLLAVRENIVQNRMSSTSDRFDPWAARNLSRQSLPEMTHLVSPISPPLSIPEETEIEHEQAQPNDDDIPLSKRRALLQRQTMQSPSALTLDGLEAAQYPGYSQPAPTELNRSASRMAAWRQSVREDITQMRDPLALQSRPLSPVSPPDQRRTTWSSVQQMRDASSVQLGDAIADGMQRGNMTDLHRQAMRRMQASANRKLALFPWPIFHLRSSSPHLLSPLKTASLKISRPLSREEEAYCYPRQQFLTGPQTNRAPVESTPSFARAQRRQCVPISGPPSLLRPPAVRLANPVNYVPRITPITVRPHQSDESLPLGFGHSRDAHPLLSVPERRRSRLTPSPSSLLVERSQGETESGRTSIALPRRHRRSEDFTEMAAAFAGSAARDTENLRPPEAVHLTQDGTRQNDRPRHAQSQTSLRSQSQIASVPSHTGQPHADVAEELAWGPAHPCFPHVNPHVPIGSREHMTTRVIRIRRDWMIKGDLAPTFSNLYPEILDPLLSEQEFRRVISTVNDGVIKAFDPFSFRNWFDGAVGLLTGWVWDDLNGPATKRQLQHVEAWLENWNREVGAKDGVHIWSLRRTAYMSLDIQIPDPKVGIVPSEAPSAPNTRPSTGIGAGS</sequence>
<dbReference type="InterPro" id="IPR025256">
    <property type="entry name" value="TM7S3/TM198-like_dom"/>
</dbReference>
<accession>A0A9W4KHN9</accession>
<feature type="region of interest" description="Disordered" evidence="5">
    <location>
        <begin position="687"/>
        <end position="741"/>
    </location>
</feature>
<evidence type="ECO:0000259" key="8">
    <source>
        <dbReference type="Pfam" id="PF10256"/>
    </source>
</evidence>
<evidence type="ECO:0000259" key="9">
    <source>
        <dbReference type="Pfam" id="PF13886"/>
    </source>
</evidence>
<feature type="compositionally biased region" description="Basic and acidic residues" evidence="5">
    <location>
        <begin position="488"/>
        <end position="501"/>
    </location>
</feature>
<keyword evidence="4 6" id="KW-0472">Membrane</keyword>
<proteinExistence type="predicted"/>
<feature type="region of interest" description="Disordered" evidence="5">
    <location>
        <begin position="933"/>
        <end position="957"/>
    </location>
</feature>
<dbReference type="Pfam" id="PF13886">
    <property type="entry name" value="TM7S3_TM198"/>
    <property type="match status" value="1"/>
</dbReference>
<evidence type="ECO:0008006" key="12">
    <source>
        <dbReference type="Google" id="ProtNLM"/>
    </source>
</evidence>
<feature type="region of interest" description="Disordered" evidence="5">
    <location>
        <begin position="1087"/>
        <end position="1117"/>
    </location>
</feature>
<feature type="compositionally biased region" description="Basic and acidic residues" evidence="5">
    <location>
        <begin position="419"/>
        <end position="444"/>
    </location>
</feature>
<feature type="chain" id="PRO_5040905889" description="Ras modification protein ERF4" evidence="7">
    <location>
        <begin position="21"/>
        <end position="1572"/>
    </location>
</feature>
<feature type="compositionally biased region" description="Basic and acidic residues" evidence="5">
    <location>
        <begin position="702"/>
        <end position="717"/>
    </location>
</feature>
<feature type="region of interest" description="Disordered" evidence="5">
    <location>
        <begin position="403"/>
        <end position="538"/>
    </location>
</feature>
<keyword evidence="3 6" id="KW-1133">Transmembrane helix</keyword>
<feature type="transmembrane region" description="Helical" evidence="6">
    <location>
        <begin position="226"/>
        <end position="242"/>
    </location>
</feature>
<feature type="compositionally biased region" description="Polar residues" evidence="5">
    <location>
        <begin position="1367"/>
        <end position="1387"/>
    </location>
</feature>
<evidence type="ECO:0000256" key="5">
    <source>
        <dbReference type="SAM" id="MobiDB-lite"/>
    </source>
</evidence>
<comment type="caution">
    <text evidence="10">The sequence shown here is derived from an EMBL/GenBank/DDBJ whole genome shotgun (WGS) entry which is preliminary data.</text>
</comment>
<dbReference type="OrthoDB" id="5377273at2759"/>
<evidence type="ECO:0000256" key="7">
    <source>
        <dbReference type="SAM" id="SignalP"/>
    </source>
</evidence>
<feature type="compositionally biased region" description="Polar residues" evidence="5">
    <location>
        <begin position="718"/>
        <end position="729"/>
    </location>
</feature>
<keyword evidence="2 6" id="KW-0812">Transmembrane</keyword>
<evidence type="ECO:0000313" key="10">
    <source>
        <dbReference type="EMBL" id="CAG8899667.1"/>
    </source>
</evidence>
<evidence type="ECO:0000256" key="3">
    <source>
        <dbReference type="ARBA" id="ARBA00022989"/>
    </source>
</evidence>
<feature type="compositionally biased region" description="Low complexity" evidence="5">
    <location>
        <begin position="47"/>
        <end position="106"/>
    </location>
</feature>
<name>A0A9W4KHN9_9EURO</name>
<feature type="transmembrane region" description="Helical" evidence="6">
    <location>
        <begin position="201"/>
        <end position="219"/>
    </location>
</feature>
<feature type="transmembrane region" description="Helical" evidence="6">
    <location>
        <begin position="277"/>
        <end position="295"/>
    </location>
</feature>
<reference evidence="10" key="1">
    <citation type="submission" date="2021-07" db="EMBL/GenBank/DDBJ databases">
        <authorList>
            <person name="Branca A.L. A."/>
        </authorList>
    </citation>
    <scope>NUCLEOTIDE SEQUENCE</scope>
</reference>
<evidence type="ECO:0000256" key="1">
    <source>
        <dbReference type="ARBA" id="ARBA00004141"/>
    </source>
</evidence>
<gene>
    <name evidence="10" type="ORF">PEGY_LOCUS5777</name>
</gene>
<feature type="transmembrane region" description="Helical" evidence="6">
    <location>
        <begin position="142"/>
        <end position="162"/>
    </location>
</feature>
<feature type="region of interest" description="Disordered" evidence="5">
    <location>
        <begin position="1261"/>
        <end position="1324"/>
    </location>
</feature>
<protein>
    <recommendedName>
        <fullName evidence="12">Ras modification protein ERF4</fullName>
    </recommendedName>
</protein>
<keyword evidence="7" id="KW-0732">Signal</keyword>
<feature type="compositionally biased region" description="Polar residues" evidence="5">
    <location>
        <begin position="107"/>
        <end position="128"/>
    </location>
</feature>
<evidence type="ECO:0000256" key="6">
    <source>
        <dbReference type="SAM" id="Phobius"/>
    </source>
</evidence>
<feature type="transmembrane region" description="Helical" evidence="6">
    <location>
        <begin position="169"/>
        <end position="189"/>
    </location>
</feature>
<feature type="domain" description="TM7S3/TM198-like" evidence="9">
    <location>
        <begin position="147"/>
        <end position="350"/>
    </location>
</feature>
<feature type="compositionally biased region" description="Basic and acidic residues" evidence="5">
    <location>
        <begin position="36"/>
        <end position="45"/>
    </location>
</feature>
<dbReference type="Pfam" id="PF10256">
    <property type="entry name" value="Erf4"/>
    <property type="match status" value="1"/>
</dbReference>
<evidence type="ECO:0000256" key="2">
    <source>
        <dbReference type="ARBA" id="ARBA00022692"/>
    </source>
</evidence>
<feature type="region of interest" description="Disordered" evidence="5">
    <location>
        <begin position="36"/>
        <end position="132"/>
    </location>
</feature>
<organism evidence="10 11">
    <name type="scientific">Penicillium egyptiacum</name>
    <dbReference type="NCBI Taxonomy" id="1303716"/>
    <lineage>
        <taxon>Eukaryota</taxon>
        <taxon>Fungi</taxon>
        <taxon>Dikarya</taxon>
        <taxon>Ascomycota</taxon>
        <taxon>Pezizomycotina</taxon>
        <taxon>Eurotiomycetes</taxon>
        <taxon>Eurotiomycetidae</taxon>
        <taxon>Eurotiales</taxon>
        <taxon>Aspergillaceae</taxon>
        <taxon>Penicillium</taxon>
    </lineage>
</organism>
<dbReference type="Proteomes" id="UP001154252">
    <property type="component" value="Unassembled WGS sequence"/>
</dbReference>
<feature type="domain" description="Golgin subfamily A member 7/ERF4" evidence="8">
    <location>
        <begin position="1425"/>
        <end position="1541"/>
    </location>
</feature>
<keyword evidence="11" id="KW-1185">Reference proteome</keyword>
<evidence type="ECO:0000313" key="11">
    <source>
        <dbReference type="Proteomes" id="UP001154252"/>
    </source>
</evidence>
<dbReference type="GO" id="GO:0016020">
    <property type="term" value="C:membrane"/>
    <property type="evidence" value="ECO:0007669"/>
    <property type="project" value="UniProtKB-SubCell"/>
</dbReference>
<feature type="signal peptide" evidence="7">
    <location>
        <begin position="1"/>
        <end position="20"/>
    </location>
</feature>
<feature type="compositionally biased region" description="Basic and acidic residues" evidence="5">
    <location>
        <begin position="454"/>
        <end position="469"/>
    </location>
</feature>
<comment type="subcellular location">
    <subcellularLocation>
        <location evidence="1">Membrane</location>
        <topology evidence="1">Multi-pass membrane protein</topology>
    </subcellularLocation>
</comment>